<evidence type="ECO:0000313" key="1">
    <source>
        <dbReference type="EMBL" id="CAI8043354.1"/>
    </source>
</evidence>
<accession>A0AA35T8S4</accession>
<dbReference type="Proteomes" id="UP001174909">
    <property type="component" value="Unassembled WGS sequence"/>
</dbReference>
<organism evidence="1 2">
    <name type="scientific">Geodia barretti</name>
    <name type="common">Barrett's horny sponge</name>
    <dbReference type="NCBI Taxonomy" id="519541"/>
    <lineage>
        <taxon>Eukaryota</taxon>
        <taxon>Metazoa</taxon>
        <taxon>Porifera</taxon>
        <taxon>Demospongiae</taxon>
        <taxon>Heteroscleromorpha</taxon>
        <taxon>Tetractinellida</taxon>
        <taxon>Astrophorina</taxon>
        <taxon>Geodiidae</taxon>
        <taxon>Geodia</taxon>
    </lineage>
</organism>
<reference evidence="1" key="1">
    <citation type="submission" date="2023-03" db="EMBL/GenBank/DDBJ databases">
        <authorList>
            <person name="Steffen K."/>
            <person name="Cardenas P."/>
        </authorList>
    </citation>
    <scope>NUCLEOTIDE SEQUENCE</scope>
</reference>
<sequence>MNGGRPSGALYSHRTVYICHERGRAISLEATLYIGMNAWQAKSPV</sequence>
<evidence type="ECO:0000313" key="2">
    <source>
        <dbReference type="Proteomes" id="UP001174909"/>
    </source>
</evidence>
<keyword evidence="2" id="KW-1185">Reference proteome</keyword>
<dbReference type="EMBL" id="CASHTH010003320">
    <property type="protein sequence ID" value="CAI8043354.1"/>
    <property type="molecule type" value="Genomic_DNA"/>
</dbReference>
<dbReference type="AlphaFoldDB" id="A0AA35T8S4"/>
<name>A0AA35T8S4_GEOBA</name>
<comment type="caution">
    <text evidence="1">The sequence shown here is derived from an EMBL/GenBank/DDBJ whole genome shotgun (WGS) entry which is preliminary data.</text>
</comment>
<proteinExistence type="predicted"/>
<gene>
    <name evidence="1" type="ORF">GBAR_LOCUS24054</name>
</gene>
<protein>
    <submittedName>
        <fullName evidence="1">Uncharacterized protein</fullName>
    </submittedName>
</protein>